<dbReference type="PANTHER" id="PTHR43588:SF1">
    <property type="entry name" value="COBALT-PRECORRIN-8 METHYLMUTASE"/>
    <property type="match status" value="1"/>
</dbReference>
<evidence type="ECO:0000259" key="5">
    <source>
        <dbReference type="Pfam" id="PF02570"/>
    </source>
</evidence>
<dbReference type="KEGG" id="amr:AM1_3664"/>
<dbReference type="Gene3D" id="3.40.50.10230">
    <property type="entry name" value="Cobalamin biosynthesis CobH/CbiC, precorrin-8X methylmutase"/>
    <property type="match status" value="1"/>
</dbReference>
<keyword evidence="7" id="KW-1185">Reference proteome</keyword>
<feature type="domain" description="Cobalamin biosynthesis precorrin-8X methylmutase CobH/CbiC" evidence="5">
    <location>
        <begin position="8"/>
        <end position="197"/>
    </location>
</feature>
<keyword evidence="3" id="KW-0169">Cobalamin biosynthesis</keyword>
<gene>
    <name evidence="6" type="ordered locus">AM1_3664</name>
</gene>
<name>B0C3F5_ACAM1</name>
<evidence type="ECO:0000256" key="2">
    <source>
        <dbReference type="ARBA" id="ARBA00009774"/>
    </source>
</evidence>
<dbReference type="STRING" id="329726.AM1_3664"/>
<dbReference type="HOGENOM" id="CLU_084703_1_1_3"/>
<evidence type="ECO:0000256" key="1">
    <source>
        <dbReference type="ARBA" id="ARBA00004953"/>
    </source>
</evidence>
<evidence type="ECO:0000256" key="3">
    <source>
        <dbReference type="ARBA" id="ARBA00022573"/>
    </source>
</evidence>
<evidence type="ECO:0000256" key="4">
    <source>
        <dbReference type="ARBA" id="ARBA00023235"/>
    </source>
</evidence>
<comment type="pathway">
    <text evidence="1">Cofactor biosynthesis; adenosylcobalamin biosynthesis.</text>
</comment>
<evidence type="ECO:0000313" key="7">
    <source>
        <dbReference type="Proteomes" id="UP000000268"/>
    </source>
</evidence>
<dbReference type="InterPro" id="IPR036588">
    <property type="entry name" value="CobH/CbiC_sf"/>
</dbReference>
<dbReference type="InterPro" id="IPR003722">
    <property type="entry name" value="Cbl_synth_CobH/CbiC"/>
</dbReference>
<dbReference type="Proteomes" id="UP000000268">
    <property type="component" value="Chromosome"/>
</dbReference>
<dbReference type="eggNOG" id="COG2082">
    <property type="taxonomic scope" value="Bacteria"/>
</dbReference>
<dbReference type="RefSeq" id="WP_012164043.1">
    <property type="nucleotide sequence ID" value="NC_009925.1"/>
</dbReference>
<comment type="similarity">
    <text evidence="2">Belongs to the CobH/CbiC family.</text>
</comment>
<sequence>MTLILHPILQQSFATIDREIGSHHFSVQQYAVLRRVIHSTADFEFRELLRFSPDVVAVATAALAAGTPIVTDVKMVSMGIQTVVQQTFQNPIVTAVDACQSPPSGQTRTETGMLQCLQVHPQAIYVIGNAPTALSALCRQIAHVPKPPSLIIGVPVGFIGVLEAKSALAQSGIPHIRTEGRKGGSPVAAAITNALLTLAWQQRNTH</sequence>
<dbReference type="NCBIfam" id="NF004620">
    <property type="entry name" value="PRK05954.1"/>
    <property type="match status" value="1"/>
</dbReference>
<dbReference type="GO" id="GO:0009236">
    <property type="term" value="P:cobalamin biosynthetic process"/>
    <property type="evidence" value="ECO:0007669"/>
    <property type="project" value="UniProtKB-UniPathway"/>
</dbReference>
<dbReference type="Pfam" id="PF02570">
    <property type="entry name" value="CbiC"/>
    <property type="match status" value="1"/>
</dbReference>
<dbReference type="PANTHER" id="PTHR43588">
    <property type="entry name" value="COBALT-PRECORRIN-8 METHYLMUTASE"/>
    <property type="match status" value="1"/>
</dbReference>
<reference evidence="6 7" key="1">
    <citation type="journal article" date="2008" name="Proc. Natl. Acad. Sci. U.S.A.">
        <title>Niche adaptation and genome expansion in the chlorophyll d-producing cyanobacterium Acaryochloris marina.</title>
        <authorList>
            <person name="Swingley W.D."/>
            <person name="Chen M."/>
            <person name="Cheung P.C."/>
            <person name="Conrad A.L."/>
            <person name="Dejesa L.C."/>
            <person name="Hao J."/>
            <person name="Honchak B.M."/>
            <person name="Karbach L.E."/>
            <person name="Kurdoglu A."/>
            <person name="Lahiri S."/>
            <person name="Mastrian S.D."/>
            <person name="Miyashita H."/>
            <person name="Page L."/>
            <person name="Ramakrishna P."/>
            <person name="Satoh S."/>
            <person name="Sattley W.M."/>
            <person name="Shimada Y."/>
            <person name="Taylor H.L."/>
            <person name="Tomo T."/>
            <person name="Tsuchiya T."/>
            <person name="Wang Z.T."/>
            <person name="Raymond J."/>
            <person name="Mimuro M."/>
            <person name="Blankenship R.E."/>
            <person name="Touchman J.W."/>
        </authorList>
    </citation>
    <scope>NUCLEOTIDE SEQUENCE [LARGE SCALE GENOMIC DNA]</scope>
    <source>
        <strain evidence="7">MBIC 11017</strain>
    </source>
</reference>
<dbReference type="AlphaFoldDB" id="B0C3F5"/>
<proteinExistence type="inferred from homology"/>
<evidence type="ECO:0000313" key="6">
    <source>
        <dbReference type="EMBL" id="ABW28654.1"/>
    </source>
</evidence>
<dbReference type="UniPathway" id="UPA00148"/>
<keyword evidence="4" id="KW-0413">Isomerase</keyword>
<protein>
    <submittedName>
        <fullName evidence="6">Precorrin-8X methylmutase CbiC/CobH</fullName>
    </submittedName>
</protein>
<dbReference type="OrthoDB" id="9780708at2"/>
<accession>B0C3F5</accession>
<dbReference type="SUPFAM" id="SSF63965">
    <property type="entry name" value="Precorrin-8X methylmutase CbiC/CobH"/>
    <property type="match status" value="1"/>
</dbReference>
<organism evidence="6 7">
    <name type="scientific">Acaryochloris marina (strain MBIC 11017)</name>
    <dbReference type="NCBI Taxonomy" id="329726"/>
    <lineage>
        <taxon>Bacteria</taxon>
        <taxon>Bacillati</taxon>
        <taxon>Cyanobacteriota</taxon>
        <taxon>Cyanophyceae</taxon>
        <taxon>Acaryochloridales</taxon>
        <taxon>Acaryochloridaceae</taxon>
        <taxon>Acaryochloris</taxon>
    </lineage>
</organism>
<dbReference type="EMBL" id="CP000828">
    <property type="protein sequence ID" value="ABW28654.1"/>
    <property type="molecule type" value="Genomic_DNA"/>
</dbReference>
<dbReference type="GO" id="GO:0016993">
    <property type="term" value="F:precorrin-8X methylmutase activity"/>
    <property type="evidence" value="ECO:0007669"/>
    <property type="project" value="InterPro"/>
</dbReference>